<keyword evidence="1" id="KW-1133">Transmembrane helix</keyword>
<comment type="caution">
    <text evidence="2">The sequence shown here is derived from an EMBL/GenBank/DDBJ whole genome shotgun (WGS) entry which is preliminary data.</text>
</comment>
<evidence type="ECO:0000313" key="2">
    <source>
        <dbReference type="EMBL" id="OGF18769.1"/>
    </source>
</evidence>
<evidence type="ECO:0000256" key="1">
    <source>
        <dbReference type="SAM" id="Phobius"/>
    </source>
</evidence>
<dbReference type="AlphaFoldDB" id="A0A1F5RWE5"/>
<accession>A0A1F5RWE5</accession>
<dbReference type="Proteomes" id="UP000178682">
    <property type="component" value="Unassembled WGS sequence"/>
</dbReference>
<protein>
    <submittedName>
        <fullName evidence="2">Uncharacterized protein</fullName>
    </submittedName>
</protein>
<evidence type="ECO:0000313" key="3">
    <source>
        <dbReference type="Proteomes" id="UP000178682"/>
    </source>
</evidence>
<feature type="transmembrane region" description="Helical" evidence="1">
    <location>
        <begin position="6"/>
        <end position="26"/>
    </location>
</feature>
<feature type="transmembrane region" description="Helical" evidence="1">
    <location>
        <begin position="77"/>
        <end position="97"/>
    </location>
</feature>
<organism evidence="2 3">
    <name type="scientific">Candidatus Falkowbacteria bacterium RIFCSPLOWO2_12_FULL_45_10</name>
    <dbReference type="NCBI Taxonomy" id="1797990"/>
    <lineage>
        <taxon>Bacteria</taxon>
        <taxon>Candidatus Falkowiibacteriota</taxon>
    </lineage>
</organism>
<proteinExistence type="predicted"/>
<dbReference type="EMBL" id="MFFX01000040">
    <property type="protein sequence ID" value="OGF18769.1"/>
    <property type="molecule type" value="Genomic_DNA"/>
</dbReference>
<sequence>MFNSLGNVFLFLIWPLFILLSAGVFIKGWRVYRLTKDALVGRITKALIYTILVDISSLGVIYILYLLNRQGQSEGDYFLFAVLGVWFIVFIWSLATLTRAQAELKGIVEQKK</sequence>
<keyword evidence="1" id="KW-0812">Transmembrane</keyword>
<name>A0A1F5RWE5_9BACT</name>
<gene>
    <name evidence="2" type="ORF">A3G56_02555</name>
</gene>
<feature type="transmembrane region" description="Helical" evidence="1">
    <location>
        <begin position="46"/>
        <end position="65"/>
    </location>
</feature>
<reference evidence="2 3" key="1">
    <citation type="journal article" date="2016" name="Nat. Commun.">
        <title>Thousands of microbial genomes shed light on interconnected biogeochemical processes in an aquifer system.</title>
        <authorList>
            <person name="Anantharaman K."/>
            <person name="Brown C.T."/>
            <person name="Hug L.A."/>
            <person name="Sharon I."/>
            <person name="Castelle C.J."/>
            <person name="Probst A.J."/>
            <person name="Thomas B.C."/>
            <person name="Singh A."/>
            <person name="Wilkins M.J."/>
            <person name="Karaoz U."/>
            <person name="Brodie E.L."/>
            <person name="Williams K.H."/>
            <person name="Hubbard S.S."/>
            <person name="Banfield J.F."/>
        </authorList>
    </citation>
    <scope>NUCLEOTIDE SEQUENCE [LARGE SCALE GENOMIC DNA]</scope>
</reference>
<keyword evidence="1" id="KW-0472">Membrane</keyword>